<dbReference type="Proteomes" id="UP000177197">
    <property type="component" value="Unassembled WGS sequence"/>
</dbReference>
<evidence type="ECO:0000313" key="6">
    <source>
        <dbReference type="Proteomes" id="UP000177197"/>
    </source>
</evidence>
<dbReference type="Pfam" id="PF01230">
    <property type="entry name" value="HIT"/>
    <property type="match status" value="1"/>
</dbReference>
<dbReference type="InterPro" id="IPR011146">
    <property type="entry name" value="HIT-like"/>
</dbReference>
<accession>A0A1F5C9U0</accession>
<dbReference type="PANTHER" id="PTHR46648:SF1">
    <property type="entry name" value="ADENOSINE 5'-MONOPHOSPHORAMIDASE HNT1"/>
    <property type="match status" value="1"/>
</dbReference>
<feature type="short sequence motif" description="Histidine triad motif" evidence="2 3">
    <location>
        <begin position="96"/>
        <end position="100"/>
    </location>
</feature>
<dbReference type="Gene3D" id="3.30.428.10">
    <property type="entry name" value="HIT-like"/>
    <property type="match status" value="1"/>
</dbReference>
<dbReference type="AlphaFoldDB" id="A0A1F5C9U0"/>
<organism evidence="5 6">
    <name type="scientific">Candidatus Azambacteria bacterium RIFCSPLOWO2_02_FULL_44_14</name>
    <dbReference type="NCBI Taxonomy" id="1797306"/>
    <lineage>
        <taxon>Bacteria</taxon>
        <taxon>Candidatus Azamiibacteriota</taxon>
    </lineage>
</organism>
<dbReference type="GO" id="GO:0009117">
    <property type="term" value="P:nucleotide metabolic process"/>
    <property type="evidence" value="ECO:0007669"/>
    <property type="project" value="TreeGrafter"/>
</dbReference>
<protein>
    <recommendedName>
        <fullName evidence="4">HIT domain-containing protein</fullName>
    </recommendedName>
</protein>
<feature type="domain" description="HIT" evidence="4">
    <location>
        <begin position="8"/>
        <end position="118"/>
    </location>
</feature>
<dbReference type="InterPro" id="IPR036265">
    <property type="entry name" value="HIT-like_sf"/>
</dbReference>
<dbReference type="PANTHER" id="PTHR46648">
    <property type="entry name" value="HIT FAMILY PROTEIN 1"/>
    <property type="match status" value="1"/>
</dbReference>
<sequence>MAGERPCTFCDRSQFEEQLVAESENFYVIATLGQITDGGYVLLVPKRHVLCVGDMTMEEIIHMTAEASKLDQSVSEEYRCSTTIFEHGIVGQSIKHAHLHIIPAACIMTERIRSDFSGKEMNIIHSLSDLNLLYRQKLVSYLFWNDYNLRSTVCWDPPAPPQYLRKVVAEYIGKPERANWREMDPVLDKQFWSETVARLKKYF</sequence>
<dbReference type="PROSITE" id="PS51084">
    <property type="entry name" value="HIT_2"/>
    <property type="match status" value="1"/>
</dbReference>
<evidence type="ECO:0000256" key="3">
    <source>
        <dbReference type="PROSITE-ProRule" id="PRU00464"/>
    </source>
</evidence>
<evidence type="ECO:0000259" key="4">
    <source>
        <dbReference type="PROSITE" id="PS51084"/>
    </source>
</evidence>
<evidence type="ECO:0000256" key="2">
    <source>
        <dbReference type="PIRSR" id="PIRSR601310-3"/>
    </source>
</evidence>
<comment type="caution">
    <text evidence="5">The sequence shown here is derived from an EMBL/GenBank/DDBJ whole genome shotgun (WGS) entry which is preliminary data.</text>
</comment>
<feature type="active site" description="Tele-AMP-histidine intermediate" evidence="1">
    <location>
        <position position="98"/>
    </location>
</feature>
<dbReference type="GO" id="GO:0003824">
    <property type="term" value="F:catalytic activity"/>
    <property type="evidence" value="ECO:0007669"/>
    <property type="project" value="InterPro"/>
</dbReference>
<dbReference type="EMBL" id="MEYV01000022">
    <property type="protein sequence ID" value="OGD39618.1"/>
    <property type="molecule type" value="Genomic_DNA"/>
</dbReference>
<gene>
    <name evidence="5" type="ORF">A3I30_03915</name>
</gene>
<name>A0A1F5C9U0_9BACT</name>
<dbReference type="SUPFAM" id="SSF54197">
    <property type="entry name" value="HIT-like"/>
    <property type="match status" value="1"/>
</dbReference>
<reference evidence="5 6" key="1">
    <citation type="journal article" date="2016" name="Nat. Commun.">
        <title>Thousands of microbial genomes shed light on interconnected biogeochemical processes in an aquifer system.</title>
        <authorList>
            <person name="Anantharaman K."/>
            <person name="Brown C.T."/>
            <person name="Hug L.A."/>
            <person name="Sharon I."/>
            <person name="Castelle C.J."/>
            <person name="Probst A.J."/>
            <person name="Thomas B.C."/>
            <person name="Singh A."/>
            <person name="Wilkins M.J."/>
            <person name="Karaoz U."/>
            <person name="Brodie E.L."/>
            <person name="Williams K.H."/>
            <person name="Hubbard S.S."/>
            <person name="Banfield J.F."/>
        </authorList>
    </citation>
    <scope>NUCLEOTIDE SEQUENCE [LARGE SCALE GENOMIC DNA]</scope>
</reference>
<proteinExistence type="predicted"/>
<dbReference type="InterPro" id="IPR001310">
    <property type="entry name" value="Histidine_triad_HIT"/>
</dbReference>
<evidence type="ECO:0000313" key="5">
    <source>
        <dbReference type="EMBL" id="OGD39618.1"/>
    </source>
</evidence>
<evidence type="ECO:0000256" key="1">
    <source>
        <dbReference type="PIRSR" id="PIRSR601310-1"/>
    </source>
</evidence>